<dbReference type="VEuPathDB" id="FungiDB:RhiirFUN_023998"/>
<keyword evidence="2" id="KW-0472">Membrane</keyword>
<dbReference type="EMBL" id="LLXL01000536">
    <property type="protein sequence ID" value="PKK71255.1"/>
    <property type="molecule type" value="Genomic_DNA"/>
</dbReference>
<comment type="caution">
    <text evidence="4">The sequence shown here is derived from an EMBL/GenBank/DDBJ whole genome shotgun (WGS) entry which is preliminary data.</text>
</comment>
<feature type="compositionally biased region" description="Polar residues" evidence="1">
    <location>
        <begin position="164"/>
        <end position="185"/>
    </location>
</feature>
<evidence type="ECO:0000256" key="2">
    <source>
        <dbReference type="SAM" id="Phobius"/>
    </source>
</evidence>
<name>A0A2N1NBF7_9GLOM</name>
<evidence type="ECO:0000313" key="5">
    <source>
        <dbReference type="Proteomes" id="UP000233469"/>
    </source>
</evidence>
<feature type="compositionally biased region" description="Polar residues" evidence="1">
    <location>
        <begin position="138"/>
        <end position="154"/>
    </location>
</feature>
<proteinExistence type="predicted"/>
<evidence type="ECO:0000256" key="3">
    <source>
        <dbReference type="SAM" id="SignalP"/>
    </source>
</evidence>
<organism evidence="4 5">
    <name type="scientific">Rhizophagus irregularis</name>
    <dbReference type="NCBI Taxonomy" id="588596"/>
    <lineage>
        <taxon>Eukaryota</taxon>
        <taxon>Fungi</taxon>
        <taxon>Fungi incertae sedis</taxon>
        <taxon>Mucoromycota</taxon>
        <taxon>Glomeromycotina</taxon>
        <taxon>Glomeromycetes</taxon>
        <taxon>Glomerales</taxon>
        <taxon>Glomeraceae</taxon>
        <taxon>Rhizophagus</taxon>
    </lineage>
</organism>
<feature type="chain" id="PRO_5014890542" evidence="3">
    <location>
        <begin position="26"/>
        <end position="353"/>
    </location>
</feature>
<feature type="signal peptide" evidence="3">
    <location>
        <begin position="1"/>
        <end position="25"/>
    </location>
</feature>
<dbReference type="VEuPathDB" id="FungiDB:RhiirA1_513552"/>
<dbReference type="Proteomes" id="UP000233469">
    <property type="component" value="Unassembled WGS sequence"/>
</dbReference>
<protein>
    <submittedName>
        <fullName evidence="4">Uncharacterized protein</fullName>
    </submittedName>
</protein>
<keyword evidence="2" id="KW-1133">Transmembrane helix</keyword>
<evidence type="ECO:0000313" key="4">
    <source>
        <dbReference type="EMBL" id="PKK71255.1"/>
    </source>
</evidence>
<feature type="region of interest" description="Disordered" evidence="1">
    <location>
        <begin position="117"/>
        <end position="185"/>
    </location>
</feature>
<dbReference type="AlphaFoldDB" id="A0A2N1NBF7"/>
<accession>A0A2N1NBF7</accession>
<evidence type="ECO:0000256" key="1">
    <source>
        <dbReference type="SAM" id="MobiDB-lite"/>
    </source>
</evidence>
<sequence length="353" mass="38198">MKKLPILIIIITLIILLQFVYEVNTQENASPAKDPSGDPSQFPAPAIPTPTKINTLVTAIPPISTQFPAPAIPPPTKINTIPPISTQFPAPAIPPPTKINTLVTAIPPISTGKLLPSARPSVSRTLPINPSEGLISTGKLSPSARPSVSRTLPINPSEGLISTGKLSPSAGPSGSRTSPVNSSNPSEDVNFTTFIIAASIIGGTVSNLILIFIVGLCYFLLRMYKDKKENSKAIATPGLNNNENELYNEPIPTELIISNHGQEFIPNSPNYNNQQGTTHELGNNSTDNEIIQKIRQENLSSKFNIDENIIDQMKQDILQDIKQELKQNIRSKVMTSLYKDNNDEDSGSNINDK</sequence>
<feature type="region of interest" description="Disordered" evidence="1">
    <location>
        <begin position="28"/>
        <end position="48"/>
    </location>
</feature>
<reference evidence="4 5" key="2">
    <citation type="submission" date="2017-10" db="EMBL/GenBank/DDBJ databases">
        <title>Extensive intraspecific genome diversity in a model arbuscular mycorrhizal fungus.</title>
        <authorList>
            <person name="Chen E.C.H."/>
            <person name="Morin E."/>
            <person name="Baudet D."/>
            <person name="Noel J."/>
            <person name="Ndikumana S."/>
            <person name="Charron P."/>
            <person name="St-Onge C."/>
            <person name="Giorgi J."/>
            <person name="Grigoriev I.V."/>
            <person name="Roux C."/>
            <person name="Martin F.M."/>
            <person name="Corradi N."/>
        </authorList>
    </citation>
    <scope>NUCLEOTIDE SEQUENCE [LARGE SCALE GENOMIC DNA]</scope>
    <source>
        <strain evidence="4 5">C2</strain>
    </source>
</reference>
<keyword evidence="2" id="KW-0812">Transmembrane</keyword>
<gene>
    <name evidence="4" type="ORF">RhiirC2_828476</name>
</gene>
<reference evidence="4 5" key="1">
    <citation type="submission" date="2016-04" db="EMBL/GenBank/DDBJ databases">
        <title>Genome analyses suggest a sexual origin of heterokaryosis in a supposedly ancient asexual fungus.</title>
        <authorList>
            <person name="Ropars J."/>
            <person name="Sedzielewska K."/>
            <person name="Noel J."/>
            <person name="Charron P."/>
            <person name="Farinelli L."/>
            <person name="Marton T."/>
            <person name="Kruger M."/>
            <person name="Pelin A."/>
            <person name="Brachmann A."/>
            <person name="Corradi N."/>
        </authorList>
    </citation>
    <scope>NUCLEOTIDE SEQUENCE [LARGE SCALE GENOMIC DNA]</scope>
    <source>
        <strain evidence="4 5">C2</strain>
    </source>
</reference>
<feature type="transmembrane region" description="Helical" evidence="2">
    <location>
        <begin position="194"/>
        <end position="221"/>
    </location>
</feature>
<dbReference type="VEuPathDB" id="FungiDB:FUN_002924"/>
<keyword evidence="3" id="KW-0732">Signal</keyword>